<dbReference type="GO" id="GO:0015074">
    <property type="term" value="P:DNA integration"/>
    <property type="evidence" value="ECO:0007669"/>
    <property type="project" value="InterPro"/>
</dbReference>
<comment type="caution">
    <text evidence="2">The sequence shown here is derived from an EMBL/GenBank/DDBJ whole genome shotgun (WGS) entry which is preliminary data.</text>
</comment>
<dbReference type="InterPro" id="IPR050900">
    <property type="entry name" value="Transposase_IS3/IS150/IS904"/>
</dbReference>
<dbReference type="EMBL" id="JACHJB010000003">
    <property type="protein sequence ID" value="MBB6350924.1"/>
    <property type="molecule type" value="Genomic_DNA"/>
</dbReference>
<dbReference type="Gene3D" id="3.30.420.10">
    <property type="entry name" value="Ribonuclease H-like superfamily/Ribonuclease H"/>
    <property type="match status" value="1"/>
</dbReference>
<feature type="domain" description="Integrase catalytic" evidence="1">
    <location>
        <begin position="1"/>
        <end position="149"/>
    </location>
</feature>
<dbReference type="PANTHER" id="PTHR46889:SF4">
    <property type="entry name" value="TRANSPOSASE INSO FOR INSERTION SEQUENCE ELEMENT IS911B-RELATED"/>
    <property type="match status" value="1"/>
</dbReference>
<dbReference type="Pfam" id="PF13333">
    <property type="entry name" value="rve_2"/>
    <property type="match status" value="1"/>
</dbReference>
<dbReference type="InterPro" id="IPR048020">
    <property type="entry name" value="Transpos_IS3"/>
</dbReference>
<name>A0A7X0CCT5_9ACTN</name>
<gene>
    <name evidence="2" type="ORF">FHU36_007496</name>
</gene>
<dbReference type="GO" id="GO:0003676">
    <property type="term" value="F:nucleic acid binding"/>
    <property type="evidence" value="ECO:0007669"/>
    <property type="project" value="InterPro"/>
</dbReference>
<proteinExistence type="predicted"/>
<dbReference type="SUPFAM" id="SSF53098">
    <property type="entry name" value="Ribonuclease H-like"/>
    <property type="match status" value="1"/>
</dbReference>
<evidence type="ECO:0000313" key="2">
    <source>
        <dbReference type="EMBL" id="MBB6350924.1"/>
    </source>
</evidence>
<dbReference type="AlphaFoldDB" id="A0A7X0CCT5"/>
<evidence type="ECO:0000313" key="3">
    <source>
        <dbReference type="Proteomes" id="UP000583800"/>
    </source>
</evidence>
<dbReference type="PANTHER" id="PTHR46889">
    <property type="entry name" value="TRANSPOSASE INSF FOR INSERTION SEQUENCE IS3B-RELATED"/>
    <property type="match status" value="1"/>
</dbReference>
<reference evidence="2 3" key="1">
    <citation type="submission" date="2020-08" db="EMBL/GenBank/DDBJ databases">
        <title>Sequencing the genomes of 1000 actinobacteria strains.</title>
        <authorList>
            <person name="Klenk H.-P."/>
        </authorList>
    </citation>
    <scope>NUCLEOTIDE SEQUENCE [LARGE SCALE GENOMIC DNA]</scope>
    <source>
        <strain evidence="2 3">DSM 45913</strain>
    </source>
</reference>
<dbReference type="InterPro" id="IPR001584">
    <property type="entry name" value="Integrase_cat-core"/>
</dbReference>
<dbReference type="PROSITE" id="PS50994">
    <property type="entry name" value="INTEGRASE"/>
    <property type="match status" value="1"/>
</dbReference>
<accession>A0A7X0CCT5</accession>
<organism evidence="2 3">
    <name type="scientific">Nonomuraea muscovyensis</name>
    <dbReference type="NCBI Taxonomy" id="1124761"/>
    <lineage>
        <taxon>Bacteria</taxon>
        <taxon>Bacillati</taxon>
        <taxon>Actinomycetota</taxon>
        <taxon>Actinomycetes</taxon>
        <taxon>Streptosporangiales</taxon>
        <taxon>Streptosporangiaceae</taxon>
        <taxon>Nonomuraea</taxon>
    </lineage>
</organism>
<dbReference type="NCBIfam" id="NF033516">
    <property type="entry name" value="transpos_IS3"/>
    <property type="match status" value="1"/>
</dbReference>
<dbReference type="InterPro" id="IPR036397">
    <property type="entry name" value="RNaseH_sf"/>
</dbReference>
<dbReference type="Proteomes" id="UP000583800">
    <property type="component" value="Unassembled WGS sequence"/>
</dbReference>
<dbReference type="InterPro" id="IPR012337">
    <property type="entry name" value="RNaseH-like_sf"/>
</dbReference>
<dbReference type="Pfam" id="PF00665">
    <property type="entry name" value="rve"/>
    <property type="match status" value="1"/>
</dbReference>
<evidence type="ECO:0000259" key="1">
    <source>
        <dbReference type="PROSITE" id="PS50994"/>
    </source>
</evidence>
<keyword evidence="3" id="KW-1185">Reference proteome</keyword>
<sequence>MGDGWFLYLAMVVDLCSRRLAGWSIADHMRTELVVDALQAAAHTQGGRLNGAVFHSDNGAQYCSREFARACRRLGVTRSRGAVGTSADNALAESFNATLKRETLQGAPRWPDARTARLAVSRWITRYNTVRRHSRLGHLSPIAYEKTADNLRSAA</sequence>
<protein>
    <submittedName>
        <fullName evidence="2">Transposase InsO family protein</fullName>
    </submittedName>
</protein>